<gene>
    <name evidence="11" type="ORF">ACFO5Q_08885</name>
</gene>
<evidence type="ECO:0000256" key="9">
    <source>
        <dbReference type="ARBA" id="ARBA00039149"/>
    </source>
</evidence>
<organism evidence="11 12">
    <name type="scientific">Kordiimonas lipolytica</name>
    <dbReference type="NCBI Taxonomy" id="1662421"/>
    <lineage>
        <taxon>Bacteria</taxon>
        <taxon>Pseudomonadati</taxon>
        <taxon>Pseudomonadota</taxon>
        <taxon>Alphaproteobacteria</taxon>
        <taxon>Kordiimonadales</taxon>
        <taxon>Kordiimonadaceae</taxon>
        <taxon>Kordiimonas</taxon>
    </lineage>
</organism>
<dbReference type="Proteomes" id="UP001595776">
    <property type="component" value="Unassembled WGS sequence"/>
</dbReference>
<evidence type="ECO:0000256" key="5">
    <source>
        <dbReference type="ARBA" id="ARBA00022785"/>
    </source>
</evidence>
<evidence type="ECO:0000256" key="1">
    <source>
        <dbReference type="ARBA" id="ARBA00005061"/>
    </source>
</evidence>
<reference evidence="12" key="1">
    <citation type="journal article" date="2019" name="Int. J. Syst. Evol. Microbiol.">
        <title>The Global Catalogue of Microorganisms (GCM) 10K type strain sequencing project: providing services to taxonomists for standard genome sequencing and annotation.</title>
        <authorList>
            <consortium name="The Broad Institute Genomics Platform"/>
            <consortium name="The Broad Institute Genome Sequencing Center for Infectious Disease"/>
            <person name="Wu L."/>
            <person name="Ma J."/>
        </authorList>
    </citation>
    <scope>NUCLEOTIDE SEQUENCE [LARGE SCALE GENOMIC DNA]</scope>
    <source>
        <strain evidence="12">CGMCC 1.15304</strain>
    </source>
</reference>
<evidence type="ECO:0000313" key="11">
    <source>
        <dbReference type="EMBL" id="MFC4347957.1"/>
    </source>
</evidence>
<keyword evidence="3" id="KW-0479">Metal-binding</keyword>
<evidence type="ECO:0000256" key="7">
    <source>
        <dbReference type="ARBA" id="ARBA00022840"/>
    </source>
</evidence>
<keyword evidence="4" id="KW-0547">Nucleotide-binding</keyword>
<keyword evidence="6" id="KW-0862">Zinc</keyword>
<sequence length="187" mass="20429">MKRKALILLSGGVDSFVSADFMRKQNRDISCLFVDYGQPSAGQERKAANDVSAFLGVTLHKVNVAGIAIPNQGEIPARNMALISIACMYSMAAYHEIVMGIHGGVSYYDCSEDFFIKIRSLIMEISLGKTSFVAPLLKWDKSEIFNYCIHQNIPIELTYSCEIGADVPCGKCLSCKDRGMLGEGGKA</sequence>
<evidence type="ECO:0000313" key="12">
    <source>
        <dbReference type="Proteomes" id="UP001595776"/>
    </source>
</evidence>
<keyword evidence="2 11" id="KW-0436">Ligase</keyword>
<keyword evidence="12" id="KW-1185">Reference proteome</keyword>
<dbReference type="SUPFAM" id="SSF52402">
    <property type="entry name" value="Adenine nucleotide alpha hydrolases-like"/>
    <property type="match status" value="1"/>
</dbReference>
<dbReference type="EMBL" id="JBHSCR010000005">
    <property type="protein sequence ID" value="MFC4347957.1"/>
    <property type="molecule type" value="Genomic_DNA"/>
</dbReference>
<evidence type="ECO:0000256" key="8">
    <source>
        <dbReference type="ARBA" id="ARBA00037993"/>
    </source>
</evidence>
<dbReference type="EC" id="6.3.4.20" evidence="9"/>
<dbReference type="PANTHER" id="PTHR42914">
    <property type="entry name" value="7-CYANO-7-DEAZAGUANINE SYNTHASE"/>
    <property type="match status" value="1"/>
</dbReference>
<comment type="catalytic activity">
    <reaction evidence="10">
        <text>7-carboxy-7-carbaguanine + NH4(+) + 2 ATP = 7-cyano-7-carbaguanine + 2 AMP + 2 diphosphate + 2 H(+)</text>
        <dbReference type="Rhea" id="RHEA:27982"/>
        <dbReference type="ChEBI" id="CHEBI:15378"/>
        <dbReference type="ChEBI" id="CHEBI:28938"/>
        <dbReference type="ChEBI" id="CHEBI:30616"/>
        <dbReference type="ChEBI" id="CHEBI:33019"/>
        <dbReference type="ChEBI" id="CHEBI:45075"/>
        <dbReference type="ChEBI" id="CHEBI:61036"/>
        <dbReference type="ChEBI" id="CHEBI:456215"/>
        <dbReference type="EC" id="6.3.4.20"/>
    </reaction>
</comment>
<dbReference type="InterPro" id="IPR014729">
    <property type="entry name" value="Rossmann-like_a/b/a_fold"/>
</dbReference>
<dbReference type="Pfam" id="PF06508">
    <property type="entry name" value="QueC"/>
    <property type="match status" value="2"/>
</dbReference>
<evidence type="ECO:0000256" key="10">
    <source>
        <dbReference type="ARBA" id="ARBA00047890"/>
    </source>
</evidence>
<dbReference type="GO" id="GO:0016874">
    <property type="term" value="F:ligase activity"/>
    <property type="evidence" value="ECO:0007669"/>
    <property type="project" value="UniProtKB-KW"/>
</dbReference>
<keyword evidence="7" id="KW-0067">ATP-binding</keyword>
<comment type="caution">
    <text evidence="11">The sequence shown here is derived from an EMBL/GenBank/DDBJ whole genome shotgun (WGS) entry which is preliminary data.</text>
</comment>
<evidence type="ECO:0000256" key="3">
    <source>
        <dbReference type="ARBA" id="ARBA00022723"/>
    </source>
</evidence>
<dbReference type="Gene3D" id="3.40.50.620">
    <property type="entry name" value="HUPs"/>
    <property type="match status" value="1"/>
</dbReference>
<accession>A0ABV8U9T9</accession>
<evidence type="ECO:0000256" key="6">
    <source>
        <dbReference type="ARBA" id="ARBA00022833"/>
    </source>
</evidence>
<comment type="similarity">
    <text evidence="8">Belongs to the QueC family.</text>
</comment>
<dbReference type="PANTHER" id="PTHR42914:SF1">
    <property type="entry name" value="7-CYANO-7-DEAZAGUANINE SYNTHASE"/>
    <property type="match status" value="1"/>
</dbReference>
<name>A0ABV8U9T9_9PROT</name>
<keyword evidence="5" id="KW-0671">Queuosine biosynthesis</keyword>
<dbReference type="InterPro" id="IPR018317">
    <property type="entry name" value="QueC"/>
</dbReference>
<evidence type="ECO:0000256" key="2">
    <source>
        <dbReference type="ARBA" id="ARBA00022598"/>
    </source>
</evidence>
<proteinExistence type="inferred from homology"/>
<comment type="pathway">
    <text evidence="1">Purine metabolism; 7-cyano-7-deazaguanine biosynthesis.</text>
</comment>
<evidence type="ECO:0000256" key="4">
    <source>
        <dbReference type="ARBA" id="ARBA00022741"/>
    </source>
</evidence>
<protein>
    <recommendedName>
        <fullName evidence="9">7-cyano-7-deazaguanine synthase</fullName>
        <ecNumber evidence="9">6.3.4.20</ecNumber>
    </recommendedName>
</protein>
<dbReference type="RefSeq" id="WP_068151981.1">
    <property type="nucleotide sequence ID" value="NZ_JBHSCR010000005.1"/>
</dbReference>